<protein>
    <submittedName>
        <fullName evidence="1">Uncharacterized protein</fullName>
    </submittedName>
</protein>
<dbReference type="AlphaFoldDB" id="A0A4Y2TBV1"/>
<gene>
    <name evidence="1" type="ORF">AVEN_175286_1</name>
</gene>
<dbReference type="OrthoDB" id="8346896at2759"/>
<keyword evidence="2" id="KW-1185">Reference proteome</keyword>
<evidence type="ECO:0000313" key="2">
    <source>
        <dbReference type="Proteomes" id="UP000499080"/>
    </source>
</evidence>
<reference evidence="1 2" key="1">
    <citation type="journal article" date="2019" name="Sci. Rep.">
        <title>Orb-weaving spider Araneus ventricosus genome elucidates the spidroin gene catalogue.</title>
        <authorList>
            <person name="Kono N."/>
            <person name="Nakamura H."/>
            <person name="Ohtoshi R."/>
            <person name="Moran D.A.P."/>
            <person name="Shinohara A."/>
            <person name="Yoshida Y."/>
            <person name="Fujiwara M."/>
            <person name="Mori M."/>
            <person name="Tomita M."/>
            <person name="Arakawa K."/>
        </authorList>
    </citation>
    <scope>NUCLEOTIDE SEQUENCE [LARGE SCALE GENOMIC DNA]</scope>
</reference>
<dbReference type="EMBL" id="BGPR01026848">
    <property type="protein sequence ID" value="GBN96879.1"/>
    <property type="molecule type" value="Genomic_DNA"/>
</dbReference>
<accession>A0A4Y2TBV1</accession>
<organism evidence="1 2">
    <name type="scientific">Araneus ventricosus</name>
    <name type="common">Orbweaver spider</name>
    <name type="synonym">Epeira ventricosa</name>
    <dbReference type="NCBI Taxonomy" id="182803"/>
    <lineage>
        <taxon>Eukaryota</taxon>
        <taxon>Metazoa</taxon>
        <taxon>Ecdysozoa</taxon>
        <taxon>Arthropoda</taxon>
        <taxon>Chelicerata</taxon>
        <taxon>Arachnida</taxon>
        <taxon>Araneae</taxon>
        <taxon>Araneomorphae</taxon>
        <taxon>Entelegynae</taxon>
        <taxon>Araneoidea</taxon>
        <taxon>Araneidae</taxon>
        <taxon>Araneus</taxon>
    </lineage>
</organism>
<proteinExistence type="predicted"/>
<sequence>MLPERPKFGECRLECRNLENVTSECQHSHSRLVCVQNIYQLSLFLTYTGKCRHSPCTNVEYVGGLHFLLRVSGAIKRHKDDVTFSPLLLRGVTNHGEERDKVLISRRRVNYSPPPAGLAPVFNSE</sequence>
<dbReference type="Proteomes" id="UP000499080">
    <property type="component" value="Unassembled WGS sequence"/>
</dbReference>
<evidence type="ECO:0000313" key="1">
    <source>
        <dbReference type="EMBL" id="GBN96879.1"/>
    </source>
</evidence>
<name>A0A4Y2TBV1_ARAVE</name>
<comment type="caution">
    <text evidence="1">The sequence shown here is derived from an EMBL/GenBank/DDBJ whole genome shotgun (WGS) entry which is preliminary data.</text>
</comment>